<dbReference type="GO" id="GO:0051607">
    <property type="term" value="P:defense response to virus"/>
    <property type="evidence" value="ECO:0007669"/>
    <property type="project" value="UniProtKB-UniRule"/>
</dbReference>
<evidence type="ECO:0000256" key="5">
    <source>
        <dbReference type="ARBA" id="ARBA00022842"/>
    </source>
</evidence>
<keyword evidence="7 10" id="KW-0238">DNA-binding</keyword>
<keyword evidence="2 10" id="KW-0479">Metal-binding</keyword>
<evidence type="ECO:0000313" key="12">
    <source>
        <dbReference type="Proteomes" id="UP000217083"/>
    </source>
</evidence>
<dbReference type="Gene3D" id="3.100.10.20">
    <property type="entry name" value="CRISPR-associated endonuclease Cas1, N-terminal domain"/>
    <property type="match status" value="1"/>
</dbReference>
<keyword evidence="5 10" id="KW-0460">Magnesium</keyword>
<evidence type="ECO:0000256" key="4">
    <source>
        <dbReference type="ARBA" id="ARBA00022801"/>
    </source>
</evidence>
<comment type="cofactor">
    <cofactor evidence="10">
        <name>Mg(2+)</name>
        <dbReference type="ChEBI" id="CHEBI:18420"/>
    </cofactor>
    <cofactor evidence="10">
        <name>Mn(2+)</name>
        <dbReference type="ChEBI" id="CHEBI:29035"/>
    </cofactor>
</comment>
<reference evidence="11 12" key="2">
    <citation type="submission" date="2017-09" db="EMBL/GenBank/DDBJ databases">
        <title>Bacillus patelloidae sp. nov., isolated from the intestinal tract of a marine limpet.</title>
        <authorList>
            <person name="Liu R."/>
            <person name="Dong C."/>
            <person name="Shao Z."/>
        </authorList>
    </citation>
    <scope>NUCLEOTIDE SEQUENCE [LARGE SCALE GENOMIC DNA]</scope>
    <source>
        <strain evidence="11 12">SA5d-4</strain>
    </source>
</reference>
<evidence type="ECO:0000256" key="7">
    <source>
        <dbReference type="ARBA" id="ARBA00023125"/>
    </source>
</evidence>
<keyword evidence="12" id="KW-1185">Reference proteome</keyword>
<comment type="similarity">
    <text evidence="10">Belongs to the CRISPR-associated endonuclease Cas1 family.</text>
</comment>
<feature type="binding site" evidence="10">
    <location>
        <position position="165"/>
    </location>
    <ligand>
        <name>Mn(2+)</name>
        <dbReference type="ChEBI" id="CHEBI:29035"/>
    </ligand>
</feature>
<evidence type="ECO:0000256" key="2">
    <source>
        <dbReference type="ARBA" id="ARBA00022723"/>
    </source>
</evidence>
<dbReference type="Proteomes" id="UP000217083">
    <property type="component" value="Unassembled WGS sequence"/>
</dbReference>
<comment type="subunit">
    <text evidence="9 10">Homodimer, forms a heterotetramer with a Cas2 homodimer.</text>
</comment>
<dbReference type="Pfam" id="PF01867">
    <property type="entry name" value="Cas_Cas1"/>
    <property type="match status" value="1"/>
</dbReference>
<keyword evidence="3 10" id="KW-0255">Endonuclease</keyword>
<evidence type="ECO:0000256" key="3">
    <source>
        <dbReference type="ARBA" id="ARBA00022759"/>
    </source>
</evidence>
<dbReference type="Gene3D" id="1.20.120.920">
    <property type="entry name" value="CRISPR-associated endonuclease Cas1, C-terminal domain"/>
    <property type="match status" value="1"/>
</dbReference>
<dbReference type="GO" id="GO:0043571">
    <property type="term" value="P:maintenance of CRISPR repeat elements"/>
    <property type="evidence" value="ECO:0007669"/>
    <property type="project" value="UniProtKB-UniRule"/>
</dbReference>
<keyword evidence="1 10" id="KW-0540">Nuclease</keyword>
<keyword evidence="6 10" id="KW-0051">Antiviral defense</keyword>
<sequence length="336" mass="39007">MGDSHLSTIFVTEQGALLKKSGRRILITKDKKVILERHFSDVARILLFGNIQLSTQLISSVLQEGIDVSFFSMFGKYKGRLVGQNSKNIYTKLSQLTYWNDKEFSLSLAKETIAYKILGQQKVLMKRRNGINITDSPIADSIKKLQKYREEVFKQTDLSKLRGVEGISSKNYFSCWDYILPEEFPFEKRSRRPALNEVNSVLNFSYTLLLNEITGILNSYGFDVLFGYYHSLKYGRISLTLDVMELFRPILIDQWVIQMFRERKLTKNIFSNNEENGIRFTNEGLKMFLAQYQKWINQIEANKLIEIYVKGLEKSYMEGKVDGIKQGAEKVLPYLL</sequence>
<gene>
    <name evidence="10 11" type="primary">cas1</name>
    <name evidence="11" type="ORF">CIB95_12520</name>
</gene>
<reference evidence="12" key="1">
    <citation type="submission" date="2017-08" db="EMBL/GenBank/DDBJ databases">
        <authorList>
            <person name="Huang Z."/>
        </authorList>
    </citation>
    <scope>NUCLEOTIDE SEQUENCE [LARGE SCALE GENOMIC DNA]</scope>
    <source>
        <strain evidence="12">SA5d-4</strain>
    </source>
</reference>
<protein>
    <recommendedName>
        <fullName evidence="10">CRISPR-associated endonuclease Cas1</fullName>
        <ecNumber evidence="10">3.1.-.-</ecNumber>
    </recommendedName>
</protein>
<dbReference type="NCBIfam" id="TIGR00287">
    <property type="entry name" value="cas1"/>
    <property type="match status" value="1"/>
</dbReference>
<dbReference type="EMBL" id="NPIA01000007">
    <property type="protein sequence ID" value="OZM56241.1"/>
    <property type="molecule type" value="Genomic_DNA"/>
</dbReference>
<accession>A0A263BRB0</accession>
<proteinExistence type="inferred from homology"/>
<keyword evidence="4 10" id="KW-0378">Hydrolase</keyword>
<name>A0A263BRB0_9BACI</name>
<evidence type="ECO:0000256" key="9">
    <source>
        <dbReference type="ARBA" id="ARBA00038592"/>
    </source>
</evidence>
<dbReference type="EC" id="3.1.-.-" evidence="10"/>
<feature type="binding site" evidence="10">
    <location>
        <position position="230"/>
    </location>
    <ligand>
        <name>Mn(2+)</name>
        <dbReference type="ChEBI" id="CHEBI:29035"/>
    </ligand>
</feature>
<dbReference type="InterPro" id="IPR002729">
    <property type="entry name" value="CRISPR-assoc_Cas1"/>
</dbReference>
<feature type="binding site" evidence="10">
    <location>
        <position position="245"/>
    </location>
    <ligand>
        <name>Mn(2+)</name>
        <dbReference type="ChEBI" id="CHEBI:29035"/>
    </ligand>
</feature>
<dbReference type="GO" id="GO:0016787">
    <property type="term" value="F:hydrolase activity"/>
    <property type="evidence" value="ECO:0007669"/>
    <property type="project" value="UniProtKB-KW"/>
</dbReference>
<dbReference type="PANTHER" id="PTHR34353">
    <property type="entry name" value="CRISPR-ASSOCIATED ENDONUCLEASE CAS1 1"/>
    <property type="match status" value="1"/>
</dbReference>
<dbReference type="GO" id="GO:0004519">
    <property type="term" value="F:endonuclease activity"/>
    <property type="evidence" value="ECO:0007669"/>
    <property type="project" value="UniProtKB-UniRule"/>
</dbReference>
<evidence type="ECO:0000256" key="8">
    <source>
        <dbReference type="ARBA" id="ARBA00023211"/>
    </source>
</evidence>
<dbReference type="PANTHER" id="PTHR34353:SF2">
    <property type="entry name" value="CRISPR-ASSOCIATED ENDONUCLEASE CAS1 1"/>
    <property type="match status" value="1"/>
</dbReference>
<evidence type="ECO:0000256" key="1">
    <source>
        <dbReference type="ARBA" id="ARBA00022722"/>
    </source>
</evidence>
<evidence type="ECO:0000256" key="10">
    <source>
        <dbReference type="HAMAP-Rule" id="MF_01470"/>
    </source>
</evidence>
<dbReference type="GO" id="GO:0003677">
    <property type="term" value="F:DNA binding"/>
    <property type="evidence" value="ECO:0007669"/>
    <property type="project" value="UniProtKB-KW"/>
</dbReference>
<organism evidence="11 12">
    <name type="scientific">Lottiidibacillus patelloidae</name>
    <dbReference type="NCBI Taxonomy" id="2670334"/>
    <lineage>
        <taxon>Bacteria</taxon>
        <taxon>Bacillati</taxon>
        <taxon>Bacillota</taxon>
        <taxon>Bacilli</taxon>
        <taxon>Bacillales</taxon>
        <taxon>Bacillaceae</taxon>
        <taxon>Lottiidibacillus</taxon>
    </lineage>
</organism>
<dbReference type="InterPro" id="IPR042211">
    <property type="entry name" value="CRISPR-assoc_Cas1_N"/>
</dbReference>
<evidence type="ECO:0000256" key="6">
    <source>
        <dbReference type="ARBA" id="ARBA00023118"/>
    </source>
</evidence>
<evidence type="ECO:0000313" key="11">
    <source>
        <dbReference type="EMBL" id="OZM56241.1"/>
    </source>
</evidence>
<dbReference type="CDD" id="cd09634">
    <property type="entry name" value="Cas1_I-II-III"/>
    <property type="match status" value="1"/>
</dbReference>
<comment type="function">
    <text evidence="10">CRISPR (clustered regularly interspaced short palindromic repeat), is an adaptive immune system that provides protection against mobile genetic elements (viruses, transposable elements and conjugative plasmids). CRISPR clusters contain spacers, sequences complementary to antecedent mobile elements, and target invading nucleic acids. CRISPR clusters are transcribed and processed into CRISPR RNA (crRNA). Acts as a dsDNA endonuclease. Involved in the integration of spacer DNA into the CRISPR cassette.</text>
</comment>
<keyword evidence="8 10" id="KW-0464">Manganese</keyword>
<dbReference type="InterPro" id="IPR050646">
    <property type="entry name" value="Cas1"/>
</dbReference>
<dbReference type="InterPro" id="IPR042206">
    <property type="entry name" value="CRISPR-assoc_Cas1_C"/>
</dbReference>
<dbReference type="GO" id="GO:0046872">
    <property type="term" value="F:metal ion binding"/>
    <property type="evidence" value="ECO:0007669"/>
    <property type="project" value="UniProtKB-UniRule"/>
</dbReference>
<dbReference type="HAMAP" id="MF_01470">
    <property type="entry name" value="Cas1"/>
    <property type="match status" value="1"/>
</dbReference>
<comment type="caution">
    <text evidence="11">The sequence shown here is derived from an EMBL/GenBank/DDBJ whole genome shotgun (WGS) entry which is preliminary data.</text>
</comment>
<dbReference type="AlphaFoldDB" id="A0A263BRB0"/>